<protein>
    <recommendedName>
        <fullName evidence="6">NADH:flavin oxidoreductase/NADH oxidase N-terminal domain-containing protein</fullName>
    </recommendedName>
</protein>
<name>A0A242A3V2_9ENTE</name>
<keyword evidence="2" id="KW-0285">Flavoprotein</keyword>
<evidence type="ECO:0000259" key="6">
    <source>
        <dbReference type="Pfam" id="PF00724"/>
    </source>
</evidence>
<dbReference type="GO" id="GO:0003959">
    <property type="term" value="F:NADPH dehydrogenase activity"/>
    <property type="evidence" value="ECO:0007669"/>
    <property type="project" value="InterPro"/>
</dbReference>
<evidence type="ECO:0000256" key="1">
    <source>
        <dbReference type="ARBA" id="ARBA00001917"/>
    </source>
</evidence>
<dbReference type="Pfam" id="PF00724">
    <property type="entry name" value="Oxidored_FMN"/>
    <property type="match status" value="1"/>
</dbReference>
<sequence>MSKLLSPIQIPHLSLDNHVVLSPMCMYEVKKEDGIVTPFHHAHYGARALSKVGLVIIEATAVDPDGRITNQDLGLWNDMQKEGLAELVSLLHGFGTKVGIQISHAGRKAMDAQRPLGPSAEAFNESYPVPHEMTLSDINKIKQAFIDACQRADEAGVDMIELHGAHGYLLSQFLSPLVNQRKDQYGGSLENRYRFVKEIVIAVRAVFKGSLWMRLSLTDFEDEKRQNSIAEWQQIGQWLEADGIDCLDISTGGLLDKKPTIPIYDGYQVPFAAAMKQAVNIPIATVGLLDNPTLCEHILQMGEADLILQGRAMINNVNWLAEAAVALHDSTFTAYNGSYQRGIK</sequence>
<dbReference type="GO" id="GO:0010181">
    <property type="term" value="F:FMN binding"/>
    <property type="evidence" value="ECO:0007669"/>
    <property type="project" value="InterPro"/>
</dbReference>
<organism evidence="7 8">
    <name type="scientific">Candidatus Enterococcus testudinis</name>
    <dbReference type="NCBI Taxonomy" id="1834191"/>
    <lineage>
        <taxon>Bacteria</taxon>
        <taxon>Bacillati</taxon>
        <taxon>Bacillota</taxon>
        <taxon>Bacilli</taxon>
        <taxon>Lactobacillales</taxon>
        <taxon>Enterococcaceae</taxon>
        <taxon>Enterococcus</taxon>
    </lineage>
</organism>
<gene>
    <name evidence="7" type="ORF">A5886_000707</name>
</gene>
<dbReference type="PANTHER" id="PTHR43303:SF4">
    <property type="entry name" value="NADPH DEHYDROGENASE C23G7.10C-RELATED"/>
    <property type="match status" value="1"/>
</dbReference>
<dbReference type="PANTHER" id="PTHR43303">
    <property type="entry name" value="NADPH DEHYDROGENASE C23G7.10C-RELATED"/>
    <property type="match status" value="1"/>
</dbReference>
<dbReference type="OrthoDB" id="9772736at2"/>
<comment type="cofactor">
    <cofactor evidence="1">
        <name>FMN</name>
        <dbReference type="ChEBI" id="CHEBI:58210"/>
    </cofactor>
</comment>
<evidence type="ECO:0000313" key="7">
    <source>
        <dbReference type="EMBL" id="OTN75632.1"/>
    </source>
</evidence>
<evidence type="ECO:0000256" key="2">
    <source>
        <dbReference type="ARBA" id="ARBA00022630"/>
    </source>
</evidence>
<keyword evidence="5" id="KW-0560">Oxidoreductase</keyword>
<evidence type="ECO:0000256" key="5">
    <source>
        <dbReference type="ARBA" id="ARBA00023002"/>
    </source>
</evidence>
<reference evidence="7 8" key="1">
    <citation type="submission" date="2017-05" db="EMBL/GenBank/DDBJ databases">
        <title>The Genome Sequence of Enterococcus sp. 8G7_MSG3316.</title>
        <authorList>
            <consortium name="The Broad Institute Genomics Platform"/>
            <consortium name="The Broad Institute Genomic Center for Infectious Diseases"/>
            <person name="Earl A."/>
            <person name="Manson A."/>
            <person name="Schwartman J."/>
            <person name="Gilmore M."/>
            <person name="Abouelleil A."/>
            <person name="Cao P."/>
            <person name="Chapman S."/>
            <person name="Cusick C."/>
            <person name="Shea T."/>
            <person name="Young S."/>
            <person name="Neafsey D."/>
            <person name="Nusbaum C."/>
            <person name="Birren B."/>
        </authorList>
    </citation>
    <scope>NUCLEOTIDE SEQUENCE [LARGE SCALE GENOMIC DNA]</scope>
    <source>
        <strain evidence="7 8">8G7_MSG3316</strain>
    </source>
</reference>
<dbReference type="STRING" id="1834191.A5886_000707"/>
<evidence type="ECO:0000313" key="8">
    <source>
        <dbReference type="Proteomes" id="UP000195043"/>
    </source>
</evidence>
<keyword evidence="8" id="KW-1185">Reference proteome</keyword>
<dbReference type="EMBL" id="NGKU01000001">
    <property type="protein sequence ID" value="OTN75632.1"/>
    <property type="molecule type" value="Genomic_DNA"/>
</dbReference>
<accession>A0A242A3V2</accession>
<proteinExistence type="predicted"/>
<keyword evidence="4" id="KW-0521">NADP</keyword>
<dbReference type="Gene3D" id="3.20.20.70">
    <property type="entry name" value="Aldolase class I"/>
    <property type="match status" value="1"/>
</dbReference>
<dbReference type="InterPro" id="IPR001155">
    <property type="entry name" value="OxRdtase_FMN_N"/>
</dbReference>
<dbReference type="RefSeq" id="WP_086273667.1">
    <property type="nucleotide sequence ID" value="NZ_NGKU01000001.1"/>
</dbReference>
<evidence type="ECO:0000256" key="3">
    <source>
        <dbReference type="ARBA" id="ARBA00022643"/>
    </source>
</evidence>
<dbReference type="InterPro" id="IPR044152">
    <property type="entry name" value="YqjM-like"/>
</dbReference>
<comment type="caution">
    <text evidence="7">The sequence shown here is derived from an EMBL/GenBank/DDBJ whole genome shotgun (WGS) entry which is preliminary data.</text>
</comment>
<dbReference type="AlphaFoldDB" id="A0A242A3V2"/>
<keyword evidence="3" id="KW-0288">FMN</keyword>
<dbReference type="GO" id="GO:0050661">
    <property type="term" value="F:NADP binding"/>
    <property type="evidence" value="ECO:0007669"/>
    <property type="project" value="InterPro"/>
</dbReference>
<dbReference type="InterPro" id="IPR013785">
    <property type="entry name" value="Aldolase_TIM"/>
</dbReference>
<dbReference type="SUPFAM" id="SSF51395">
    <property type="entry name" value="FMN-linked oxidoreductases"/>
    <property type="match status" value="1"/>
</dbReference>
<dbReference type="Proteomes" id="UP000195043">
    <property type="component" value="Unassembled WGS sequence"/>
</dbReference>
<feature type="domain" description="NADH:flavin oxidoreductase/NADH oxidase N-terminal" evidence="6">
    <location>
        <begin position="3"/>
        <end position="325"/>
    </location>
</feature>
<evidence type="ECO:0000256" key="4">
    <source>
        <dbReference type="ARBA" id="ARBA00022857"/>
    </source>
</evidence>